<feature type="compositionally biased region" description="Polar residues" evidence="1">
    <location>
        <begin position="243"/>
        <end position="252"/>
    </location>
</feature>
<dbReference type="EMBL" id="JBHSUS010000001">
    <property type="protein sequence ID" value="MFC6440842.1"/>
    <property type="molecule type" value="Genomic_DNA"/>
</dbReference>
<dbReference type="Pfam" id="PF00128">
    <property type="entry name" value="Alpha-amylase"/>
    <property type="match status" value="2"/>
</dbReference>
<dbReference type="GO" id="GO:0016787">
    <property type="term" value="F:hydrolase activity"/>
    <property type="evidence" value="ECO:0007669"/>
    <property type="project" value="UniProtKB-KW"/>
</dbReference>
<dbReference type="InterPro" id="IPR017853">
    <property type="entry name" value="GH"/>
</dbReference>
<dbReference type="PANTHER" id="PTHR10357">
    <property type="entry name" value="ALPHA-AMYLASE FAMILY MEMBER"/>
    <property type="match status" value="1"/>
</dbReference>
<dbReference type="PROSITE" id="PS51257">
    <property type="entry name" value="PROKAR_LIPOPROTEIN"/>
    <property type="match status" value="1"/>
</dbReference>
<keyword evidence="4" id="KW-0378">Hydrolase</keyword>
<protein>
    <submittedName>
        <fullName evidence="4">Alpha-amylase family glycosyl hydrolase</fullName>
    </submittedName>
</protein>
<dbReference type="Gene3D" id="3.20.20.80">
    <property type="entry name" value="Glycosidases"/>
    <property type="match status" value="2"/>
</dbReference>
<proteinExistence type="predicted"/>
<dbReference type="RefSeq" id="WP_131259753.1">
    <property type="nucleotide sequence ID" value="NZ_JBHSUS010000001.1"/>
</dbReference>
<dbReference type="SMART" id="SM00642">
    <property type="entry name" value="Aamy"/>
    <property type="match status" value="1"/>
</dbReference>
<evidence type="ECO:0000259" key="3">
    <source>
        <dbReference type="SMART" id="SM00642"/>
    </source>
</evidence>
<evidence type="ECO:0000256" key="1">
    <source>
        <dbReference type="SAM" id="MobiDB-lite"/>
    </source>
</evidence>
<accession>A0ABW1XL35</accession>
<keyword evidence="2" id="KW-0732">Signal</keyword>
<feature type="domain" description="Glycosyl hydrolase family 13 catalytic" evidence="3">
    <location>
        <begin position="43"/>
        <end position="482"/>
    </location>
</feature>
<name>A0ABW1XL35_9ALTE</name>
<feature type="signal peptide" evidence="2">
    <location>
        <begin position="1"/>
        <end position="20"/>
    </location>
</feature>
<dbReference type="SUPFAM" id="SSF51445">
    <property type="entry name" value="(Trans)glycosidases"/>
    <property type="match status" value="1"/>
</dbReference>
<feature type="chain" id="PRO_5045457404" evidence="2">
    <location>
        <begin position="21"/>
        <end position="623"/>
    </location>
</feature>
<reference evidence="5" key="1">
    <citation type="journal article" date="2019" name="Int. J. Syst. Evol. Microbiol.">
        <title>The Global Catalogue of Microorganisms (GCM) 10K type strain sequencing project: providing services to taxonomists for standard genome sequencing and annotation.</title>
        <authorList>
            <consortium name="The Broad Institute Genomics Platform"/>
            <consortium name="The Broad Institute Genome Sequencing Center for Infectious Disease"/>
            <person name="Wu L."/>
            <person name="Ma J."/>
        </authorList>
    </citation>
    <scope>NUCLEOTIDE SEQUENCE [LARGE SCALE GENOMIC DNA]</scope>
    <source>
        <strain evidence="5">CGMCC 1.16031</strain>
    </source>
</reference>
<dbReference type="InterPro" id="IPR006047">
    <property type="entry name" value="GH13_cat_dom"/>
</dbReference>
<dbReference type="InterPro" id="IPR013780">
    <property type="entry name" value="Glyco_hydro_b"/>
</dbReference>
<feature type="region of interest" description="Disordered" evidence="1">
    <location>
        <begin position="233"/>
        <end position="252"/>
    </location>
</feature>
<organism evidence="4 5">
    <name type="scientific">Pseudobowmanella zhangzhouensis</name>
    <dbReference type="NCBI Taxonomy" id="1537679"/>
    <lineage>
        <taxon>Bacteria</taxon>
        <taxon>Pseudomonadati</taxon>
        <taxon>Pseudomonadota</taxon>
        <taxon>Gammaproteobacteria</taxon>
        <taxon>Alteromonadales</taxon>
        <taxon>Alteromonadaceae</taxon>
    </lineage>
</organism>
<dbReference type="PANTHER" id="PTHR10357:SF205">
    <property type="entry name" value="O-GLYCOSYL HYDROLASE FAMILY 13"/>
    <property type="match status" value="1"/>
</dbReference>
<comment type="caution">
    <text evidence="4">The sequence shown here is derived from an EMBL/GenBank/DDBJ whole genome shotgun (WGS) entry which is preliminary data.</text>
</comment>
<evidence type="ECO:0000313" key="5">
    <source>
        <dbReference type="Proteomes" id="UP001596364"/>
    </source>
</evidence>
<keyword evidence="5" id="KW-1185">Reference proteome</keyword>
<dbReference type="CDD" id="cd11349">
    <property type="entry name" value="AmyAc_3"/>
    <property type="match status" value="1"/>
</dbReference>
<gene>
    <name evidence="4" type="ORF">ACFP85_11875</name>
</gene>
<dbReference type="SUPFAM" id="SSF51011">
    <property type="entry name" value="Glycosyl hydrolase domain"/>
    <property type="match status" value="1"/>
</dbReference>
<dbReference type="Proteomes" id="UP001596364">
    <property type="component" value="Unassembled WGS sequence"/>
</dbReference>
<sequence length="623" mass="68497">MKKRLIILAAAVSAALAGCASTQQNQTAMTVNPGDNGKPVVYQTLTRLFGNTKTANIPWGTMEQNGVGKFADFTPEALAGILELGTTHIWFTGVPHHAVIHDYTAYGISQDDPDVVKGRAGSPYAVKDYYNVDPDLATDVSQRLAEFEALIARTHAAGMQVVIDIVPNHVARGYHSLSAPVGVEDFGASDNTSVEYAKHNNFYYVPGQAFRPPVVDDAIRPLGGEAHPLADGKFDENPAKWTGNGSRSVQPDQNDWYETVKINYGVKPDGSYDFPRLPAEYAKKSVAEHLAFWAAVDVPDSWKKYRDIALYWTAKGVDGFRYDVAEMVPVEFWSYLNSHIKQANPNAFLLAEIYNPSIYRDYIGLGKMDYLYDKVGTYDALRAVVEGKADTDGLVSLQHSLQDIDSHMLRFLENHDEQRIASNAFAGYGEKAKPAMVYTALVGKNATMLYFGQEVGERGDGDLGFGDPTRTSLFDYAGVPAHQRWMNFGKFDGFMLSGREKALRQFYVDLLNLSRTEPAFGGEFAELHTLNRAAGNGYTGGQFAFARWQGDDQVLVVSNFSDQAAAFELHIPAALLKSWQLGDGVYPLTELLHGAENVTLTVENGQGKAKIILAPLASMVLKR</sequence>
<evidence type="ECO:0000256" key="2">
    <source>
        <dbReference type="SAM" id="SignalP"/>
    </source>
</evidence>
<evidence type="ECO:0000313" key="4">
    <source>
        <dbReference type="EMBL" id="MFC6440842.1"/>
    </source>
</evidence>
<dbReference type="Gene3D" id="2.60.40.1180">
    <property type="entry name" value="Golgi alpha-mannosidase II"/>
    <property type="match status" value="1"/>
</dbReference>